<feature type="non-terminal residue" evidence="3">
    <location>
        <position position="266"/>
    </location>
</feature>
<protein>
    <submittedName>
        <fullName evidence="3">Uncharacterized protein LOC106819501</fullName>
    </submittedName>
</protein>
<sequence length="266" mass="29895">MCKGLQTVPTSASGASSPAQRTPHKVNKRCLVFTPRQGKRTNPGKSGTTNLKKSRNYKARACTLLHKSNYEKMLALLWGSSQAFRAALTKFLRKKVYSEAKEFGEKPSVLRQNLSLANINAFNWNTAIAEIEAGMPLIFNTYCGMMEKRRRSSGRIVSVALSKPRLGASIGIMLANRQPRAYKLLPAWIGVELLRSGCKKKVFSCLSHVGICQTASSAQRCVDKIASEFDKELRQWKNDIEKDYHNLKSLDLFNCEVTNIDNYRQK</sequence>
<name>A0ABM1F589_PRICU</name>
<accession>A0ABM1F589</accession>
<gene>
    <name evidence="3" type="primary">LOC106819501</name>
</gene>
<evidence type="ECO:0000313" key="3">
    <source>
        <dbReference type="RefSeq" id="XP_014679610.1"/>
    </source>
</evidence>
<feature type="region of interest" description="Disordered" evidence="1">
    <location>
        <begin position="1"/>
        <end position="25"/>
    </location>
</feature>
<dbReference type="GeneID" id="106819501"/>
<proteinExistence type="predicted"/>
<dbReference type="Proteomes" id="UP000695022">
    <property type="component" value="Unplaced"/>
</dbReference>
<keyword evidence="2" id="KW-1185">Reference proteome</keyword>
<evidence type="ECO:0000256" key="1">
    <source>
        <dbReference type="SAM" id="MobiDB-lite"/>
    </source>
</evidence>
<dbReference type="RefSeq" id="XP_014679610.1">
    <property type="nucleotide sequence ID" value="XM_014824124.1"/>
</dbReference>
<reference evidence="3" key="1">
    <citation type="submission" date="2025-08" db="UniProtKB">
        <authorList>
            <consortium name="RefSeq"/>
        </authorList>
    </citation>
    <scope>IDENTIFICATION</scope>
</reference>
<feature type="compositionally biased region" description="Polar residues" evidence="1">
    <location>
        <begin position="7"/>
        <end position="20"/>
    </location>
</feature>
<evidence type="ECO:0000313" key="2">
    <source>
        <dbReference type="Proteomes" id="UP000695022"/>
    </source>
</evidence>
<organism evidence="2 3">
    <name type="scientific">Priapulus caudatus</name>
    <name type="common">Priapulid worm</name>
    <dbReference type="NCBI Taxonomy" id="37621"/>
    <lineage>
        <taxon>Eukaryota</taxon>
        <taxon>Metazoa</taxon>
        <taxon>Ecdysozoa</taxon>
        <taxon>Scalidophora</taxon>
        <taxon>Priapulida</taxon>
        <taxon>Priapulimorpha</taxon>
        <taxon>Priapulimorphida</taxon>
        <taxon>Priapulidae</taxon>
        <taxon>Priapulus</taxon>
    </lineage>
</organism>